<organism evidence="3 4">
    <name type="scientific">Peribacillus psychrosaccharolyticus</name>
    <name type="common">Bacillus psychrosaccharolyticus</name>
    <dbReference type="NCBI Taxonomy" id="1407"/>
    <lineage>
        <taxon>Bacteria</taxon>
        <taxon>Bacillati</taxon>
        <taxon>Bacillota</taxon>
        <taxon>Bacilli</taxon>
        <taxon>Bacillales</taxon>
        <taxon>Bacillaceae</taxon>
        <taxon>Peribacillus</taxon>
    </lineage>
</organism>
<dbReference type="KEGG" id="ppsr:I6J18_03530"/>
<dbReference type="Proteomes" id="UP000595254">
    <property type="component" value="Chromosome"/>
</dbReference>
<dbReference type="Pfam" id="PF13556">
    <property type="entry name" value="HTH_30"/>
    <property type="match status" value="1"/>
</dbReference>
<evidence type="ECO:0000259" key="1">
    <source>
        <dbReference type="Pfam" id="PF07905"/>
    </source>
</evidence>
<proteinExistence type="predicted"/>
<name>A0A974NNN0_PERPY</name>
<dbReference type="RefSeq" id="WP_201647880.1">
    <property type="nucleotide sequence ID" value="NZ_CP068053.1"/>
</dbReference>
<evidence type="ECO:0000259" key="2">
    <source>
        <dbReference type="Pfam" id="PF13556"/>
    </source>
</evidence>
<accession>A0A974NNN0</accession>
<dbReference type="InterPro" id="IPR012914">
    <property type="entry name" value="PucR_dom"/>
</dbReference>
<dbReference type="Pfam" id="PF07905">
    <property type="entry name" value="PucR"/>
    <property type="match status" value="1"/>
</dbReference>
<protein>
    <submittedName>
        <fullName evidence="3">PucR family transcriptional regulator ligand-binding domain-containing protein</fullName>
    </submittedName>
</protein>
<evidence type="ECO:0000313" key="4">
    <source>
        <dbReference type="Proteomes" id="UP000595254"/>
    </source>
</evidence>
<feature type="domain" description="PucR C-terminal helix-turn-helix" evidence="2">
    <location>
        <begin position="464"/>
        <end position="522"/>
    </location>
</feature>
<dbReference type="AlphaFoldDB" id="A0A974NNN0"/>
<dbReference type="InterPro" id="IPR051448">
    <property type="entry name" value="CdaR-like_regulators"/>
</dbReference>
<sequence length="539" mass="62687">MNSYLSISEILQRKHFEGIILVAGKDGIHRSVKWVHIVENPAIKNLLNGGELILSTGIGWGNDEKLFLSFVQELIECHAAGLCIELGTYIKVIPETIRLFADKHNFPIIIFQKEVPFVQITQDIHSIIINQQYKLISNLESYSQNLNKKLLEINNYEQILHILHDYLKVQVFAIVREHEITFVPAGRKAEKEALLKKIRTIENHSNAQVLTQPIQILGQNYAELYIYSPERELTEFDTVILDRTATALAQHFLRELYVEEKKIAEESKWLRNWLDGEYSEEAIQTQLSYLNPKLKLTGGVAFICKFRHQGHQSAAINDNTYLMLLFRTVFEQAGFQLFSMELHQHLIFILGDRRSPENWKERVSEGFQRINKVDGTGKKRLAGLSVGVGQYVFKLGDMFKSYKTAKETIMLQETLTEENSSYFYQDLHMYRILSLINKHSNLQETVYEYLEPVIDYDLQHNGELMVTLKEYLACNGSKQETSKKLFIVRQTLYHRLEKLEKLLGANFMQAERRQAIEFMLLAYDYLNSTRQSNPIRQNL</sequence>
<dbReference type="PANTHER" id="PTHR33744:SF15">
    <property type="entry name" value="CARBOHYDRATE DIACID REGULATOR"/>
    <property type="match status" value="1"/>
</dbReference>
<dbReference type="InterPro" id="IPR025736">
    <property type="entry name" value="PucR_C-HTH_dom"/>
</dbReference>
<evidence type="ECO:0000313" key="3">
    <source>
        <dbReference type="EMBL" id="QQT00989.1"/>
    </source>
</evidence>
<gene>
    <name evidence="3" type="ORF">I6J18_03530</name>
</gene>
<dbReference type="PANTHER" id="PTHR33744">
    <property type="entry name" value="CARBOHYDRATE DIACID REGULATOR"/>
    <property type="match status" value="1"/>
</dbReference>
<dbReference type="Gene3D" id="1.10.10.2840">
    <property type="entry name" value="PucR C-terminal helix-turn-helix domain"/>
    <property type="match status" value="1"/>
</dbReference>
<feature type="domain" description="Purine catabolism PurC-like" evidence="1">
    <location>
        <begin position="9"/>
        <end position="128"/>
    </location>
</feature>
<reference evidence="3 4" key="1">
    <citation type="submission" date="2021-01" db="EMBL/GenBank/DDBJ databases">
        <title>FDA dAtabase for Regulatory Grade micrObial Sequences (FDA-ARGOS): Supporting development and validation of Infectious Disease Dx tests.</title>
        <authorList>
            <person name="Nelson B."/>
            <person name="Plummer A."/>
            <person name="Tallon L."/>
            <person name="Sadzewicz L."/>
            <person name="Zhao X."/>
            <person name="Boylan J."/>
            <person name="Ott S."/>
            <person name="Bowen H."/>
            <person name="Vavikolanu K."/>
            <person name="Mehta A."/>
            <person name="Aluvathingal J."/>
            <person name="Nadendla S."/>
            <person name="Myers T."/>
            <person name="Yan Y."/>
            <person name="Sichtig H."/>
        </authorList>
    </citation>
    <scope>NUCLEOTIDE SEQUENCE [LARGE SCALE GENOMIC DNA]</scope>
    <source>
        <strain evidence="3 4">FDAARGOS_1161</strain>
    </source>
</reference>
<dbReference type="EMBL" id="CP068053">
    <property type="protein sequence ID" value="QQT00989.1"/>
    <property type="molecule type" value="Genomic_DNA"/>
</dbReference>
<keyword evidence="4" id="KW-1185">Reference proteome</keyword>
<dbReference type="InterPro" id="IPR042070">
    <property type="entry name" value="PucR_C-HTH_sf"/>
</dbReference>